<dbReference type="RefSeq" id="YP_009626028.1">
    <property type="nucleotide sequence ID" value="NC_042136.1"/>
</dbReference>
<protein>
    <submittedName>
        <fullName evidence="2">Uncharacterized protein</fullName>
    </submittedName>
</protein>
<evidence type="ECO:0000313" key="2">
    <source>
        <dbReference type="EMBL" id="AGB07166.1"/>
    </source>
</evidence>
<sequence>MSEDLKPGDPIELTIKRDDGLPDSTVMTKPDGTWELEVTPVGSPGKVTFTVHHGIRKLGEHAISFSGMPFSAEILSGAYPIMPFDEDRVVTYQLKDKDGNNYHPGEGEFLSIRTTEASYENLDIPIPSTGIVEIPWGKTSLGKESHVLKNSNDEVLNQYDNEYIVVDSSTIVYQGSSPKLGESWMTFGMLTDLNGNAIPNAPARIHSLTNGYEFDQTMVTDENGIIPILLDPPAGTDEFDLELEILSGGTEETSDITWSEDNTSSKGTVVLDPTPAEISEDDTMVFKGIIKDNNGDGIPNAPYDVYRKDATGEIYHDDRYTADEQGHFTIDFWLEVGNLAIYVATGEHYQHRNLTVYGEPGIDQIGSGTTRIAYGKDFPVYMYCNDKYGKPAVGKTVSFKYVDHQGGQTEVAGTADTDEFGLVNWTIPWEKVQAYHSLRGEIEEDYATFIFEAAPENVVVPESVEIIVKPTKLHPYQPGTIAGFVMGSDGKPVTERTNLYGNYNNFNGSIYITTDEDGYFESRLGSAQSEHEQGYSFYFGRGIELTRVDVAWTDGEGPLYEIFRFDYPNYPNGIGLSETITLTGKMVNQAWLAARDKVVPMELTVKVMKGAELISTHKTVCEDTGVFSVDINTPDTGDKFDVWLSTPDGSHQDRLRIWIGPERIKKIIITEPTPSSVPQGSSSITVGCQYLDENGQGIANARITIYGIDPFNGGWGYAGSGRTDSEGKMTTNVYVRGQDVLKLRFMDDRTETFIDIPFE</sequence>
<dbReference type="KEGG" id="vg:40102928"/>
<dbReference type="Proteomes" id="UP000272155">
    <property type="component" value="Segment"/>
</dbReference>
<keyword evidence="3" id="KW-1185">Reference proteome</keyword>
<feature type="region of interest" description="Disordered" evidence="1">
    <location>
        <begin position="1"/>
        <end position="20"/>
    </location>
</feature>
<accession>V9M002</accession>
<evidence type="ECO:0000256" key="1">
    <source>
        <dbReference type="SAM" id="MobiDB-lite"/>
    </source>
</evidence>
<dbReference type="GeneID" id="40102928"/>
<proteinExistence type="predicted"/>
<dbReference type="OrthoDB" id="29640at10239"/>
<name>V9M002_9CAUD</name>
<reference evidence="2 3" key="1">
    <citation type="submission" date="2012-11" db="EMBL/GenBank/DDBJ databases">
        <title>Complete genome sequence of a novel phiKZ-like Vibrio phage.</title>
        <authorList>
            <person name="Luo Z."/>
            <person name="Yu Y."/>
        </authorList>
    </citation>
    <scope>NUCLEOTIDE SEQUENCE [LARGE SCALE GENOMIC DNA]</scope>
</reference>
<organism evidence="2 3">
    <name type="scientific">Vibrio phage VP4B</name>
    <dbReference type="NCBI Taxonomy" id="1262540"/>
    <lineage>
        <taxon>Viruses</taxon>
        <taxon>Duplodnaviria</taxon>
        <taxon>Heunggongvirae</taxon>
        <taxon>Uroviricota</taxon>
        <taxon>Caudoviricetes</taxon>
        <taxon>Chimalliviridae</taxon>
        <taxon>Gorgonvirinae</taxon>
        <taxon>Tidunavirus</taxon>
        <taxon>Tidunavirus VP4B</taxon>
    </lineage>
</organism>
<dbReference type="EMBL" id="KC131130">
    <property type="protein sequence ID" value="AGB07166.1"/>
    <property type="molecule type" value="Genomic_DNA"/>
</dbReference>
<evidence type="ECO:0000313" key="3">
    <source>
        <dbReference type="Proteomes" id="UP000272155"/>
    </source>
</evidence>